<evidence type="ECO:0000313" key="4">
    <source>
        <dbReference type="Proteomes" id="UP001195941"/>
    </source>
</evidence>
<dbReference type="PANTHER" id="PTHR43477:SF1">
    <property type="entry name" value="DIHYDROANTICAPSIN 7-DEHYDROGENASE"/>
    <property type="match status" value="1"/>
</dbReference>
<keyword evidence="2" id="KW-0560">Oxidoreductase</keyword>
<comment type="caution">
    <text evidence="3">The sequence shown here is derived from an EMBL/GenBank/DDBJ whole genome shotgun (WGS) entry which is preliminary data.</text>
</comment>
<evidence type="ECO:0000313" key="3">
    <source>
        <dbReference type="EMBL" id="MBR9651519.1"/>
    </source>
</evidence>
<keyword evidence="4" id="KW-1185">Reference proteome</keyword>
<dbReference type="InterPro" id="IPR002347">
    <property type="entry name" value="SDR_fam"/>
</dbReference>
<dbReference type="Gene3D" id="3.40.50.720">
    <property type="entry name" value="NAD(P)-binding Rossmann-like Domain"/>
    <property type="match status" value="1"/>
</dbReference>
<name>A0ABS5HRB6_9RHOB</name>
<protein>
    <submittedName>
        <fullName evidence="3">SDR family oxidoreductase</fullName>
    </submittedName>
</protein>
<reference evidence="3 4" key="1">
    <citation type="journal article" date="2021" name="Arch. Microbiol.">
        <title>Thalassobius aquimarinus sp. nov., isolated from the Sea of Japan seashore.</title>
        <authorList>
            <person name="Kurilenko V.V."/>
            <person name="Romanenko L.A."/>
            <person name="Chernysheva N.Y."/>
            <person name="Velansky P.V."/>
            <person name="Tekutyeva L.A."/>
            <person name="Isaeva M.P."/>
            <person name="Mikhailov V.V."/>
        </authorList>
    </citation>
    <scope>NUCLEOTIDE SEQUENCE [LARGE SCALE GENOMIC DNA]</scope>
    <source>
        <strain evidence="3 4">KMM 8518</strain>
    </source>
</reference>
<dbReference type="InterPro" id="IPR036291">
    <property type="entry name" value="NAD(P)-bd_dom_sf"/>
</dbReference>
<dbReference type="InterPro" id="IPR051122">
    <property type="entry name" value="SDR_DHRS6-like"/>
</dbReference>
<dbReference type="Pfam" id="PF13561">
    <property type="entry name" value="adh_short_C2"/>
    <property type="match status" value="1"/>
</dbReference>
<dbReference type="PANTHER" id="PTHR43477">
    <property type="entry name" value="DIHYDROANTICAPSIN 7-DEHYDROGENASE"/>
    <property type="match status" value="1"/>
</dbReference>
<proteinExistence type="inferred from homology"/>
<dbReference type="RefSeq" id="WP_212701041.1">
    <property type="nucleotide sequence ID" value="NZ_JADMKU010000008.1"/>
</dbReference>
<accession>A0ABS5HRB6</accession>
<sequence>MKSLDQQHVVVIGGSSGIGRATAAAALERGASVTVAARGADRLDELKQNFPAIKTEVLQGTDEAAVKAFFDKQDAIDHVYVSVGSGYQVHALGETLDNMMPMVDDRIKAAILAAKYAAPKIREGGSVTFTSGISAHKTIPGEGIGGMSCSAVETLARSLAMEMKPIRFNAIVPGATDTPFLNGILGDHAGAVKEFFRENVPAGRFADPEEIAHAVLFLMENRFVTGTALVVSGGHHLI</sequence>
<dbReference type="PRINTS" id="PR00081">
    <property type="entry name" value="GDHRDH"/>
</dbReference>
<evidence type="ECO:0000256" key="2">
    <source>
        <dbReference type="ARBA" id="ARBA00023002"/>
    </source>
</evidence>
<dbReference type="CDD" id="cd05233">
    <property type="entry name" value="SDR_c"/>
    <property type="match status" value="1"/>
</dbReference>
<dbReference type="Proteomes" id="UP001195941">
    <property type="component" value="Unassembled WGS sequence"/>
</dbReference>
<organism evidence="3 4">
    <name type="scientific">Thalassovita aquimarina</name>
    <dbReference type="NCBI Taxonomy" id="2785917"/>
    <lineage>
        <taxon>Bacteria</taxon>
        <taxon>Pseudomonadati</taxon>
        <taxon>Pseudomonadota</taxon>
        <taxon>Alphaproteobacteria</taxon>
        <taxon>Rhodobacterales</taxon>
        <taxon>Roseobacteraceae</taxon>
        <taxon>Thalassovita</taxon>
    </lineage>
</organism>
<evidence type="ECO:0000256" key="1">
    <source>
        <dbReference type="ARBA" id="ARBA00006484"/>
    </source>
</evidence>
<dbReference type="SUPFAM" id="SSF51735">
    <property type="entry name" value="NAD(P)-binding Rossmann-fold domains"/>
    <property type="match status" value="1"/>
</dbReference>
<gene>
    <name evidence="3" type="ORF">IT775_10330</name>
</gene>
<dbReference type="EMBL" id="JADMKU010000008">
    <property type="protein sequence ID" value="MBR9651519.1"/>
    <property type="molecule type" value="Genomic_DNA"/>
</dbReference>
<comment type="similarity">
    <text evidence="1">Belongs to the short-chain dehydrogenases/reductases (SDR) family.</text>
</comment>